<evidence type="ECO:0000313" key="2">
    <source>
        <dbReference type="Proteomes" id="UP000191448"/>
    </source>
</evidence>
<comment type="caution">
    <text evidence="1">The sequence shown here is derived from an EMBL/GenBank/DDBJ whole genome shotgun (WGS) entry which is preliminary data.</text>
</comment>
<reference evidence="1 2" key="1">
    <citation type="submission" date="2016-02" db="EMBL/GenBank/DDBJ databases">
        <title>Genome sequence of Clostridium thermobutyricum DSM 4928.</title>
        <authorList>
            <person name="Poehlein A."/>
            <person name="Daniel R."/>
        </authorList>
    </citation>
    <scope>NUCLEOTIDE SEQUENCE [LARGE SCALE GENOMIC DNA]</scope>
    <source>
        <strain evidence="1 2">DSM 4928</strain>
    </source>
</reference>
<sequence>MNNSIKNLDKESEKIILDMKYLKDNNPKEFNKIKSFVIEQYNKKLK</sequence>
<organism evidence="1 2">
    <name type="scientific">Clostridium thermobutyricum DSM 4928</name>
    <dbReference type="NCBI Taxonomy" id="1121339"/>
    <lineage>
        <taxon>Bacteria</taxon>
        <taxon>Bacillati</taxon>
        <taxon>Bacillota</taxon>
        <taxon>Clostridia</taxon>
        <taxon>Eubacteriales</taxon>
        <taxon>Clostridiaceae</taxon>
        <taxon>Clostridium</taxon>
    </lineage>
</organism>
<evidence type="ECO:0000313" key="1">
    <source>
        <dbReference type="EMBL" id="OPX50902.1"/>
    </source>
</evidence>
<accession>A0A1V4SZ50</accession>
<name>A0A1V4SZ50_9CLOT</name>
<dbReference type="AlphaFoldDB" id="A0A1V4SZ50"/>
<dbReference type="EMBL" id="LTAY01000010">
    <property type="protein sequence ID" value="OPX50902.1"/>
    <property type="molecule type" value="Genomic_DNA"/>
</dbReference>
<protein>
    <submittedName>
        <fullName evidence="1">Uncharacterized protein</fullName>
    </submittedName>
</protein>
<gene>
    <name evidence="1" type="ORF">CLTHE_02030</name>
</gene>
<proteinExistence type="predicted"/>
<dbReference type="Proteomes" id="UP000191448">
    <property type="component" value="Unassembled WGS sequence"/>
</dbReference>
<dbReference type="RefSeq" id="WP_158082634.1">
    <property type="nucleotide sequence ID" value="NZ_LTAY01000010.1"/>
</dbReference>